<evidence type="ECO:0000259" key="5">
    <source>
        <dbReference type="PROSITE" id="PS50102"/>
    </source>
</evidence>
<dbReference type="SUPFAM" id="SSF54928">
    <property type="entry name" value="RNA-binding domain, RBD"/>
    <property type="match status" value="1"/>
</dbReference>
<dbReference type="Pfam" id="PF00076">
    <property type="entry name" value="RRM_1"/>
    <property type="match status" value="2"/>
</dbReference>
<dbReference type="PROSITE" id="PS50102">
    <property type="entry name" value="RRM"/>
    <property type="match status" value="2"/>
</dbReference>
<feature type="domain" description="RRM" evidence="5">
    <location>
        <begin position="108"/>
        <end position="182"/>
    </location>
</feature>
<feature type="domain" description="RRM" evidence="5">
    <location>
        <begin position="6"/>
        <end position="96"/>
    </location>
</feature>
<keyword evidence="2 3" id="KW-0694">RNA-binding</keyword>
<protein>
    <recommendedName>
        <fullName evidence="5">RRM domain-containing protein</fullName>
    </recommendedName>
</protein>
<sequence>MSFAPVVIYARDLPVLCEGEHIQSKLDEDKLMATFGQFANVDPIDVTVKTGKNQNGIPCAYAIIELENHEDAKRLISKLNYKTVKKVPIHLVYFDEEAQNILKNDDGNALVIHDINASIQLQDLYEMFRPFGDIIDCEIPYGSDNIAYVLFRRSDDAKCAMKNLNGSAPTGVIPIQIELDHTKFFTKMFVLPKDQIESAPYQAEIQPIPENNIKYGDDINLSQENERLRKENAELKKKIENYEKSVKN</sequence>
<keyword evidence="1" id="KW-0677">Repeat</keyword>
<name>A0ABR2KNJ5_9EUKA</name>
<feature type="coiled-coil region" evidence="4">
    <location>
        <begin position="218"/>
        <end position="248"/>
    </location>
</feature>
<keyword evidence="4" id="KW-0175">Coiled coil</keyword>
<accession>A0ABR2KNJ5</accession>
<proteinExistence type="predicted"/>
<evidence type="ECO:0000313" key="6">
    <source>
        <dbReference type="EMBL" id="KAK8892717.1"/>
    </source>
</evidence>
<dbReference type="InterPro" id="IPR035979">
    <property type="entry name" value="RBD_domain_sf"/>
</dbReference>
<reference evidence="6 7" key="1">
    <citation type="submission" date="2024-04" db="EMBL/GenBank/DDBJ databases">
        <title>Tritrichomonas musculus Genome.</title>
        <authorList>
            <person name="Alves-Ferreira E."/>
            <person name="Grigg M."/>
            <person name="Lorenzi H."/>
            <person name="Galac M."/>
        </authorList>
    </citation>
    <scope>NUCLEOTIDE SEQUENCE [LARGE SCALE GENOMIC DNA]</scope>
    <source>
        <strain evidence="6 7">EAF2021</strain>
    </source>
</reference>
<dbReference type="CDD" id="cd00590">
    <property type="entry name" value="RRM_SF"/>
    <property type="match status" value="2"/>
</dbReference>
<dbReference type="SMART" id="SM00360">
    <property type="entry name" value="RRM"/>
    <property type="match status" value="2"/>
</dbReference>
<evidence type="ECO:0000256" key="3">
    <source>
        <dbReference type="PROSITE-ProRule" id="PRU00176"/>
    </source>
</evidence>
<evidence type="ECO:0000313" key="7">
    <source>
        <dbReference type="Proteomes" id="UP001470230"/>
    </source>
</evidence>
<dbReference type="PANTHER" id="PTHR24012">
    <property type="entry name" value="RNA BINDING PROTEIN"/>
    <property type="match status" value="1"/>
</dbReference>
<dbReference type="InterPro" id="IPR012677">
    <property type="entry name" value="Nucleotide-bd_a/b_plait_sf"/>
</dbReference>
<evidence type="ECO:0000256" key="4">
    <source>
        <dbReference type="SAM" id="Coils"/>
    </source>
</evidence>
<dbReference type="InterPro" id="IPR000504">
    <property type="entry name" value="RRM_dom"/>
</dbReference>
<keyword evidence="7" id="KW-1185">Reference proteome</keyword>
<dbReference type="Gene3D" id="3.30.70.330">
    <property type="match status" value="2"/>
</dbReference>
<gene>
    <name evidence="6" type="ORF">M9Y10_029958</name>
</gene>
<dbReference type="Proteomes" id="UP001470230">
    <property type="component" value="Unassembled WGS sequence"/>
</dbReference>
<dbReference type="EMBL" id="JAPFFF010000004">
    <property type="protein sequence ID" value="KAK8892717.1"/>
    <property type="molecule type" value="Genomic_DNA"/>
</dbReference>
<comment type="caution">
    <text evidence="6">The sequence shown here is derived from an EMBL/GenBank/DDBJ whole genome shotgun (WGS) entry which is preliminary data.</text>
</comment>
<organism evidence="6 7">
    <name type="scientific">Tritrichomonas musculus</name>
    <dbReference type="NCBI Taxonomy" id="1915356"/>
    <lineage>
        <taxon>Eukaryota</taxon>
        <taxon>Metamonada</taxon>
        <taxon>Parabasalia</taxon>
        <taxon>Tritrichomonadida</taxon>
        <taxon>Tritrichomonadidae</taxon>
        <taxon>Tritrichomonas</taxon>
    </lineage>
</organism>
<evidence type="ECO:0000256" key="1">
    <source>
        <dbReference type="ARBA" id="ARBA00022737"/>
    </source>
</evidence>
<evidence type="ECO:0000256" key="2">
    <source>
        <dbReference type="ARBA" id="ARBA00022884"/>
    </source>
</evidence>